<dbReference type="PANTHER" id="PTHR30529:SF7">
    <property type="entry name" value="CYTOCHROME B561 BACTERIAL_NI-HYDROGENASE DOMAIN-CONTAINING PROTEIN"/>
    <property type="match status" value="1"/>
</dbReference>
<evidence type="ECO:0000256" key="1">
    <source>
        <dbReference type="ARBA" id="ARBA00001970"/>
    </source>
</evidence>
<evidence type="ECO:0000256" key="10">
    <source>
        <dbReference type="ARBA" id="ARBA00023004"/>
    </source>
</evidence>
<feature type="domain" description="Cytochrome b561 bacterial/Ni-hydrogenase" evidence="14">
    <location>
        <begin position="8"/>
        <end position="178"/>
    </location>
</feature>
<evidence type="ECO:0000259" key="14">
    <source>
        <dbReference type="Pfam" id="PF01292"/>
    </source>
</evidence>
<dbReference type="Proteomes" id="UP000675747">
    <property type="component" value="Unassembled WGS sequence"/>
</dbReference>
<dbReference type="Gene3D" id="1.20.950.20">
    <property type="entry name" value="Transmembrane di-heme cytochromes, Chain C"/>
    <property type="match status" value="1"/>
</dbReference>
<comment type="similarity">
    <text evidence="12">Belongs to the cytochrome b561 family.</text>
</comment>
<dbReference type="InterPro" id="IPR052168">
    <property type="entry name" value="Cytochrome_b561_oxidase"/>
</dbReference>
<keyword evidence="7" id="KW-0479">Metal-binding</keyword>
<reference evidence="15" key="2">
    <citation type="submission" date="2021-04" db="EMBL/GenBank/DDBJ databases">
        <authorList>
            <person name="Karlyshev A.V."/>
        </authorList>
    </citation>
    <scope>NUCLEOTIDE SEQUENCE</scope>
    <source>
        <strain evidence="15">LMG 29479</strain>
    </source>
</reference>
<name>A0A8J7VT24_9GAMM</name>
<keyword evidence="17" id="KW-1185">Reference proteome</keyword>
<feature type="transmembrane region" description="Helical" evidence="13">
    <location>
        <begin position="53"/>
        <end position="71"/>
    </location>
</feature>
<evidence type="ECO:0000256" key="4">
    <source>
        <dbReference type="ARBA" id="ARBA00022475"/>
    </source>
</evidence>
<dbReference type="GO" id="GO:0022904">
    <property type="term" value="P:respiratory electron transport chain"/>
    <property type="evidence" value="ECO:0007669"/>
    <property type="project" value="InterPro"/>
</dbReference>
<keyword evidence="3" id="KW-0813">Transport</keyword>
<dbReference type="GO" id="GO:0005886">
    <property type="term" value="C:plasma membrane"/>
    <property type="evidence" value="ECO:0007669"/>
    <property type="project" value="UniProtKB-SubCell"/>
</dbReference>
<keyword evidence="8" id="KW-0249">Electron transport</keyword>
<feature type="transmembrane region" description="Helical" evidence="13">
    <location>
        <begin position="12"/>
        <end position="33"/>
    </location>
</feature>
<keyword evidence="5" id="KW-0349">Heme</keyword>
<evidence type="ECO:0000256" key="12">
    <source>
        <dbReference type="ARBA" id="ARBA00037975"/>
    </source>
</evidence>
<evidence type="ECO:0000256" key="2">
    <source>
        <dbReference type="ARBA" id="ARBA00004651"/>
    </source>
</evidence>
<dbReference type="SUPFAM" id="SSF81342">
    <property type="entry name" value="Transmembrane di-heme cytochromes"/>
    <property type="match status" value="1"/>
</dbReference>
<dbReference type="PANTHER" id="PTHR30529">
    <property type="entry name" value="CYTOCHROME B561"/>
    <property type="match status" value="1"/>
</dbReference>
<comment type="cofactor">
    <cofactor evidence="1">
        <name>heme b</name>
        <dbReference type="ChEBI" id="CHEBI:60344"/>
    </cofactor>
</comment>
<dbReference type="GO" id="GO:0009055">
    <property type="term" value="F:electron transfer activity"/>
    <property type="evidence" value="ECO:0007669"/>
    <property type="project" value="InterPro"/>
</dbReference>
<evidence type="ECO:0000256" key="7">
    <source>
        <dbReference type="ARBA" id="ARBA00022723"/>
    </source>
</evidence>
<dbReference type="RefSeq" id="WP_211925226.1">
    <property type="nucleotide sequence ID" value="NZ_JAGQFT020000002.1"/>
</dbReference>
<keyword evidence="4" id="KW-1003">Cell membrane</keyword>
<evidence type="ECO:0000313" key="17">
    <source>
        <dbReference type="Proteomes" id="UP000675747"/>
    </source>
</evidence>
<keyword evidence="11 13" id="KW-0472">Membrane</keyword>
<evidence type="ECO:0000256" key="6">
    <source>
        <dbReference type="ARBA" id="ARBA00022692"/>
    </source>
</evidence>
<evidence type="ECO:0000313" key="16">
    <source>
        <dbReference type="EMBL" id="MBS7456404.1"/>
    </source>
</evidence>
<comment type="caution">
    <text evidence="15">The sequence shown here is derived from an EMBL/GenBank/DDBJ whole genome shotgun (WGS) entry which is preliminary data.</text>
</comment>
<keyword evidence="9 13" id="KW-1133">Transmembrane helix</keyword>
<reference evidence="16 17" key="1">
    <citation type="journal article" date="2021" name="Microbiol. Resour. Announc.">
        <title>Draft Genome Sequence of Coralloluteibacterium stylophorae LMG 29479T.</title>
        <authorList>
            <person name="Karlyshev A.V."/>
            <person name="Kudryashova E.B."/>
            <person name="Ariskina E.V."/>
            <person name="Conroy A.P."/>
            <person name="Abidueva E.Y."/>
        </authorList>
    </citation>
    <scope>NUCLEOTIDE SEQUENCE [LARGE SCALE GENOMIC DNA]</scope>
    <source>
        <strain evidence="16 17">LMG 29479</strain>
    </source>
</reference>
<evidence type="ECO:0000256" key="13">
    <source>
        <dbReference type="SAM" id="Phobius"/>
    </source>
</evidence>
<evidence type="ECO:0000256" key="9">
    <source>
        <dbReference type="ARBA" id="ARBA00022989"/>
    </source>
</evidence>
<dbReference type="GO" id="GO:0020037">
    <property type="term" value="F:heme binding"/>
    <property type="evidence" value="ECO:0007669"/>
    <property type="project" value="TreeGrafter"/>
</dbReference>
<comment type="subcellular location">
    <subcellularLocation>
        <location evidence="2">Cell membrane</location>
        <topology evidence="2">Multi-pass membrane protein</topology>
    </subcellularLocation>
</comment>
<evidence type="ECO:0000256" key="11">
    <source>
        <dbReference type="ARBA" id="ARBA00023136"/>
    </source>
</evidence>
<evidence type="ECO:0000256" key="8">
    <source>
        <dbReference type="ARBA" id="ARBA00022982"/>
    </source>
</evidence>
<evidence type="ECO:0000256" key="3">
    <source>
        <dbReference type="ARBA" id="ARBA00022448"/>
    </source>
</evidence>
<keyword evidence="10" id="KW-0408">Iron</keyword>
<dbReference type="AlphaFoldDB" id="A0A8J7VT24"/>
<accession>A0A8J7VT24</accession>
<dbReference type="Pfam" id="PF01292">
    <property type="entry name" value="Ni_hydr_CYTB"/>
    <property type="match status" value="1"/>
</dbReference>
<dbReference type="InterPro" id="IPR016174">
    <property type="entry name" value="Di-haem_cyt_TM"/>
</dbReference>
<evidence type="ECO:0000256" key="5">
    <source>
        <dbReference type="ARBA" id="ARBA00022617"/>
    </source>
</evidence>
<dbReference type="GO" id="GO:0046872">
    <property type="term" value="F:metal ion binding"/>
    <property type="evidence" value="ECO:0007669"/>
    <property type="project" value="UniProtKB-KW"/>
</dbReference>
<dbReference type="EMBL" id="JAGQFT020000002">
    <property type="protein sequence ID" value="MBS7456404.1"/>
    <property type="molecule type" value="Genomic_DNA"/>
</dbReference>
<organism evidence="15">
    <name type="scientific">Coralloluteibacterium stylophorae</name>
    <dbReference type="NCBI Taxonomy" id="1776034"/>
    <lineage>
        <taxon>Bacteria</taxon>
        <taxon>Pseudomonadati</taxon>
        <taxon>Pseudomonadota</taxon>
        <taxon>Gammaproteobacteria</taxon>
        <taxon>Lysobacterales</taxon>
        <taxon>Lysobacteraceae</taxon>
        <taxon>Coralloluteibacterium</taxon>
    </lineage>
</organism>
<keyword evidence="6 13" id="KW-0812">Transmembrane</keyword>
<protein>
    <submittedName>
        <fullName evidence="15">Cytochrome b</fullName>
    </submittedName>
</protein>
<proteinExistence type="inferred from homology"/>
<feature type="transmembrane region" description="Helical" evidence="13">
    <location>
        <begin position="145"/>
        <end position="166"/>
    </location>
</feature>
<evidence type="ECO:0000313" key="15">
    <source>
        <dbReference type="EMBL" id="MBR0561258.1"/>
    </source>
</evidence>
<dbReference type="EMBL" id="JAGQFT010000006">
    <property type="protein sequence ID" value="MBR0561258.1"/>
    <property type="molecule type" value="Genomic_DNA"/>
</dbReference>
<sequence>MSRINRTRWGGVSQALHWFVALAILVLAVVGLVMGELPRTPRYFWVYDLHKSLGLTVLALMAVRLGWRLYAGAPPDVPMPTWQHRVAGLSHWLLYILAFAMPLSGWLYDSASGLRPLRWFGLAEVPKLAAPDPTLKAASLAVHEYGFWVLAVLVVVHAGAALWHHFVQRDVTLSRMVPRVLLDPPTPKDSHR</sequence>
<dbReference type="InterPro" id="IPR011577">
    <property type="entry name" value="Cyt_b561_bac/Ni-Hgenase"/>
</dbReference>
<feature type="transmembrane region" description="Helical" evidence="13">
    <location>
        <begin position="92"/>
        <end position="108"/>
    </location>
</feature>
<gene>
    <name evidence="16" type="ORF">KB893_004535</name>
    <name evidence="15" type="ORF">KB893_01795</name>
</gene>